<keyword evidence="3" id="KW-0444">Lipid biosynthesis</keyword>
<evidence type="ECO:0000259" key="13">
    <source>
        <dbReference type="Pfam" id="PF00487"/>
    </source>
</evidence>
<feature type="transmembrane region" description="Helical" evidence="12">
    <location>
        <begin position="39"/>
        <end position="58"/>
    </location>
</feature>
<comment type="similarity">
    <text evidence="2">Belongs to the fatty acid desaturase type 2 family.</text>
</comment>
<evidence type="ECO:0000256" key="12">
    <source>
        <dbReference type="SAM" id="Phobius"/>
    </source>
</evidence>
<dbReference type="Proteomes" id="UP001179121">
    <property type="component" value="Chromosome"/>
</dbReference>
<evidence type="ECO:0000256" key="3">
    <source>
        <dbReference type="ARBA" id="ARBA00022516"/>
    </source>
</evidence>
<dbReference type="CDD" id="cd03505">
    <property type="entry name" value="Delta9-FADS-like"/>
    <property type="match status" value="1"/>
</dbReference>
<keyword evidence="11" id="KW-0275">Fatty acid biosynthesis</keyword>
<dbReference type="PANTHER" id="PTHR11351">
    <property type="entry name" value="ACYL-COA DESATURASE"/>
    <property type="match status" value="1"/>
</dbReference>
<sequence>MITQLTQRIWSVLRIPVYLFDSWQPKHPNPNQDPYRVDWVQAVPFITMHLMCLGVFWVGLSWPAVLVAMFLYGLRMFAITGFYHRYFSHKTFKTSRLCQFLFGLAGASAVQRGPLWWAAHHRKHHRVSDQQSDVHSPITNSFLWSHTGWFLAPINAPTDVKAVNDLAKFPELRWLDRFDLVIPIALGTLTFFLGVGLNALWPGLGTSGMQMLIVGFFISTVLVSHCTYTINSLAHRWGSRRYETGDFSRNNFFLALITFGEGWHNNHHYYPASARQGFYWWEIDISYYILKAMSWCGLIWDLRPVPAHVRDSRPQEEAVAV</sequence>
<feature type="transmembrane region" description="Helical" evidence="12">
    <location>
        <begin position="180"/>
        <end position="201"/>
    </location>
</feature>
<dbReference type="InterPro" id="IPR005804">
    <property type="entry name" value="FA_desaturase_dom"/>
</dbReference>
<feature type="transmembrane region" description="Helical" evidence="12">
    <location>
        <begin position="64"/>
        <end position="83"/>
    </location>
</feature>
<feature type="transmembrane region" description="Helical" evidence="12">
    <location>
        <begin position="207"/>
        <end position="231"/>
    </location>
</feature>
<dbReference type="InterPro" id="IPR015876">
    <property type="entry name" value="Acyl-CoA_DS"/>
</dbReference>
<dbReference type="PRINTS" id="PR00075">
    <property type="entry name" value="FACDDSATRASE"/>
</dbReference>
<evidence type="ECO:0000313" key="15">
    <source>
        <dbReference type="Proteomes" id="UP001179121"/>
    </source>
</evidence>
<evidence type="ECO:0000256" key="10">
    <source>
        <dbReference type="ARBA" id="ARBA00023136"/>
    </source>
</evidence>
<evidence type="ECO:0000256" key="7">
    <source>
        <dbReference type="ARBA" id="ARBA00023002"/>
    </source>
</evidence>
<organism evidence="14 15">
    <name type="scientific">Nitrospira tepida</name>
    <dbReference type="NCBI Taxonomy" id="2973512"/>
    <lineage>
        <taxon>Bacteria</taxon>
        <taxon>Pseudomonadati</taxon>
        <taxon>Nitrospirota</taxon>
        <taxon>Nitrospiria</taxon>
        <taxon>Nitrospirales</taxon>
        <taxon>Nitrospiraceae</taxon>
        <taxon>Nitrospira</taxon>
    </lineage>
</organism>
<evidence type="ECO:0000256" key="6">
    <source>
        <dbReference type="ARBA" id="ARBA00022989"/>
    </source>
</evidence>
<dbReference type="KEGG" id="nti:DNFV4_01529"/>
<keyword evidence="4 12" id="KW-0812">Transmembrane</keyword>
<dbReference type="GO" id="GO:0016020">
    <property type="term" value="C:membrane"/>
    <property type="evidence" value="ECO:0007669"/>
    <property type="project" value="UniProtKB-SubCell"/>
</dbReference>
<evidence type="ECO:0000313" key="14">
    <source>
        <dbReference type="EMBL" id="CAI4031098.1"/>
    </source>
</evidence>
<accession>A0AA86MXX2</accession>
<keyword evidence="9" id="KW-0443">Lipid metabolism</keyword>
<dbReference type="GO" id="GO:0016717">
    <property type="term" value="F:oxidoreductase activity, acting on paired donors, with oxidation of a pair of donors resulting in the reduction of molecular oxygen to two molecules of water"/>
    <property type="evidence" value="ECO:0007669"/>
    <property type="project" value="InterPro"/>
</dbReference>
<proteinExistence type="inferred from homology"/>
<evidence type="ECO:0000256" key="9">
    <source>
        <dbReference type="ARBA" id="ARBA00023098"/>
    </source>
</evidence>
<evidence type="ECO:0000256" key="11">
    <source>
        <dbReference type="ARBA" id="ARBA00023160"/>
    </source>
</evidence>
<evidence type="ECO:0000256" key="2">
    <source>
        <dbReference type="ARBA" id="ARBA00008749"/>
    </source>
</evidence>
<evidence type="ECO:0000256" key="8">
    <source>
        <dbReference type="ARBA" id="ARBA00023004"/>
    </source>
</evidence>
<evidence type="ECO:0000256" key="4">
    <source>
        <dbReference type="ARBA" id="ARBA00022692"/>
    </source>
</evidence>
<gene>
    <name evidence="14" type="ORF">DNFV4_01529</name>
</gene>
<keyword evidence="5" id="KW-0276">Fatty acid metabolism</keyword>
<protein>
    <submittedName>
        <fullName evidence="14">Fatty acid desaturase</fullName>
    </submittedName>
</protein>
<keyword evidence="10 12" id="KW-0472">Membrane</keyword>
<dbReference type="AlphaFoldDB" id="A0AA86MXX2"/>
<dbReference type="GO" id="GO:0006633">
    <property type="term" value="P:fatty acid biosynthetic process"/>
    <property type="evidence" value="ECO:0007669"/>
    <property type="project" value="UniProtKB-KW"/>
</dbReference>
<feature type="domain" description="Fatty acid desaturase" evidence="13">
    <location>
        <begin position="61"/>
        <end position="283"/>
    </location>
</feature>
<dbReference type="EMBL" id="OX365700">
    <property type="protein sequence ID" value="CAI4031098.1"/>
    <property type="molecule type" value="Genomic_DNA"/>
</dbReference>
<evidence type="ECO:0000256" key="1">
    <source>
        <dbReference type="ARBA" id="ARBA00004141"/>
    </source>
</evidence>
<evidence type="ECO:0000256" key="5">
    <source>
        <dbReference type="ARBA" id="ARBA00022832"/>
    </source>
</evidence>
<dbReference type="Pfam" id="PF00487">
    <property type="entry name" value="FA_desaturase"/>
    <property type="match status" value="1"/>
</dbReference>
<name>A0AA86MXX2_9BACT</name>
<keyword evidence="6 12" id="KW-1133">Transmembrane helix</keyword>
<keyword evidence="8" id="KW-0408">Iron</keyword>
<dbReference type="RefSeq" id="WP_289268058.1">
    <property type="nucleotide sequence ID" value="NZ_OX365700.1"/>
</dbReference>
<dbReference type="PANTHER" id="PTHR11351:SF31">
    <property type="entry name" value="DESATURASE 1, ISOFORM A-RELATED"/>
    <property type="match status" value="1"/>
</dbReference>
<keyword evidence="15" id="KW-1185">Reference proteome</keyword>
<keyword evidence="7" id="KW-0560">Oxidoreductase</keyword>
<comment type="subcellular location">
    <subcellularLocation>
        <location evidence="1">Membrane</location>
        <topology evidence="1">Multi-pass membrane protein</topology>
    </subcellularLocation>
</comment>
<reference evidence="14" key="1">
    <citation type="submission" date="2022-10" db="EMBL/GenBank/DDBJ databases">
        <authorList>
            <person name="Koch H."/>
        </authorList>
    </citation>
    <scope>NUCLEOTIDE SEQUENCE</scope>
    <source>
        <strain evidence="14">DNF</strain>
    </source>
</reference>